<accession>V2XYN8</accession>
<organism evidence="2 3">
    <name type="scientific">Catonella morbi ATCC 51271</name>
    <dbReference type="NCBI Taxonomy" id="592026"/>
    <lineage>
        <taxon>Bacteria</taxon>
        <taxon>Bacillati</taxon>
        <taxon>Bacillota</taxon>
        <taxon>Clostridia</taxon>
        <taxon>Lachnospirales</taxon>
        <taxon>Lachnospiraceae</taxon>
        <taxon>Catonella</taxon>
    </lineage>
</organism>
<dbReference type="Pfam" id="PF04754">
    <property type="entry name" value="Transposase_31"/>
    <property type="match status" value="1"/>
</dbReference>
<evidence type="ECO:0000313" key="3">
    <source>
        <dbReference type="Proteomes" id="UP000018227"/>
    </source>
</evidence>
<evidence type="ECO:0000259" key="1">
    <source>
        <dbReference type="Pfam" id="PF04754"/>
    </source>
</evidence>
<dbReference type="AlphaFoldDB" id="V2XYN8"/>
<protein>
    <recommendedName>
        <fullName evidence="1">Transposase (putative) YhgA-like domain-containing protein</fullName>
    </recommendedName>
</protein>
<sequence>MKLLIYTGLRIICYFKIIIFKLLNPKNWFYVVGAFNRKGEKLGEKDILEKKLLMFNDVFATFVNGIMFDGEQVVKEDELLDIPSWSQYKGDDSRHRFQDRDVVKLWKKQGIVISLIGIENQDIPDEDMVFRILSYDGASYRTQLAEKAGRKRRNFESAKNIEIMEEKSDIFPVITFVIYYGEEEWKHKITLCERLKLEGTITKYVSDYKVNLIDLKKMTEDDINKFKKDFRLLADYLVNGSNHTSESTELNHPEEICELILKLTGEIVTIPEESEEGGKSMEKFFEPMFERAEARGVEKGENCLAKLISLLLSEGKNDAVKDALENEEKRHELYKEYGIC</sequence>
<name>V2XYN8_9FIRM</name>
<dbReference type="InterPro" id="IPR006842">
    <property type="entry name" value="Transposase_31"/>
</dbReference>
<evidence type="ECO:0000313" key="2">
    <source>
        <dbReference type="EMBL" id="ESL01853.1"/>
    </source>
</evidence>
<comment type="caution">
    <text evidence="2">The sequence shown here is derived from an EMBL/GenBank/DDBJ whole genome shotgun (WGS) entry which is preliminary data.</text>
</comment>
<dbReference type="eggNOG" id="COG5464">
    <property type="taxonomic scope" value="Bacteria"/>
</dbReference>
<gene>
    <name evidence="2" type="ORF">GCWU0000282_002972</name>
</gene>
<feature type="domain" description="Transposase (putative) YhgA-like" evidence="1">
    <location>
        <begin position="118"/>
        <end position="227"/>
    </location>
</feature>
<proteinExistence type="predicted"/>
<dbReference type="HOGENOM" id="CLU_066636_1_0_9"/>
<reference evidence="2 3" key="1">
    <citation type="submission" date="2013-06" db="EMBL/GenBank/DDBJ databases">
        <authorList>
            <person name="Weinstock G."/>
            <person name="Sodergren E."/>
            <person name="Clifton S."/>
            <person name="Fulton L."/>
            <person name="Fulton B."/>
            <person name="Courtney L."/>
            <person name="Fronick C."/>
            <person name="Harrison M."/>
            <person name="Strong C."/>
            <person name="Farmer C."/>
            <person name="Delahaunty K."/>
            <person name="Markovic C."/>
            <person name="Hall O."/>
            <person name="Minx P."/>
            <person name="Tomlinson C."/>
            <person name="Mitreva M."/>
            <person name="Nelson J."/>
            <person name="Hou S."/>
            <person name="Wollam A."/>
            <person name="Pepin K.H."/>
            <person name="Johnson M."/>
            <person name="Bhonagiri V."/>
            <person name="Nash W.E."/>
            <person name="Warren W."/>
            <person name="Chinwalla A."/>
            <person name="Mardis E.R."/>
            <person name="Wilson R.K."/>
        </authorList>
    </citation>
    <scope>NUCLEOTIDE SEQUENCE [LARGE SCALE GENOMIC DNA]</scope>
    <source>
        <strain evidence="2 3">ATCC 51271</strain>
    </source>
</reference>
<keyword evidence="3" id="KW-1185">Reference proteome</keyword>
<dbReference type="EMBL" id="ACIL03000019">
    <property type="protein sequence ID" value="ESL01853.1"/>
    <property type="molecule type" value="Genomic_DNA"/>
</dbReference>
<dbReference type="Proteomes" id="UP000018227">
    <property type="component" value="Unassembled WGS sequence"/>
</dbReference>